<gene>
    <name evidence="2" type="ORF">CYCCA115_LOCUS23347</name>
</gene>
<name>A0AAD2JP51_9STRA</name>
<feature type="region of interest" description="Disordered" evidence="1">
    <location>
        <begin position="331"/>
        <end position="358"/>
    </location>
</feature>
<dbReference type="Proteomes" id="UP001295423">
    <property type="component" value="Unassembled WGS sequence"/>
</dbReference>
<dbReference type="EMBL" id="CAKOGP040002401">
    <property type="protein sequence ID" value="CAJ1968674.1"/>
    <property type="molecule type" value="Genomic_DNA"/>
</dbReference>
<organism evidence="2 3">
    <name type="scientific">Cylindrotheca closterium</name>
    <dbReference type="NCBI Taxonomy" id="2856"/>
    <lineage>
        <taxon>Eukaryota</taxon>
        <taxon>Sar</taxon>
        <taxon>Stramenopiles</taxon>
        <taxon>Ochrophyta</taxon>
        <taxon>Bacillariophyta</taxon>
        <taxon>Bacillariophyceae</taxon>
        <taxon>Bacillariophycidae</taxon>
        <taxon>Bacillariales</taxon>
        <taxon>Bacillariaceae</taxon>
        <taxon>Cylindrotheca</taxon>
    </lineage>
</organism>
<evidence type="ECO:0000256" key="1">
    <source>
        <dbReference type="SAM" id="MobiDB-lite"/>
    </source>
</evidence>
<protein>
    <submittedName>
        <fullName evidence="2">Uncharacterized protein</fullName>
    </submittedName>
</protein>
<feature type="region of interest" description="Disordered" evidence="1">
    <location>
        <begin position="39"/>
        <end position="186"/>
    </location>
</feature>
<feature type="compositionally biased region" description="Polar residues" evidence="1">
    <location>
        <begin position="661"/>
        <end position="676"/>
    </location>
</feature>
<feature type="non-terminal residue" evidence="2">
    <location>
        <position position="1"/>
    </location>
</feature>
<feature type="compositionally biased region" description="Acidic residues" evidence="1">
    <location>
        <begin position="46"/>
        <end position="63"/>
    </location>
</feature>
<feature type="compositionally biased region" description="Basic residues" evidence="1">
    <location>
        <begin position="177"/>
        <end position="186"/>
    </location>
</feature>
<feature type="compositionally biased region" description="Polar residues" evidence="1">
    <location>
        <begin position="334"/>
        <end position="349"/>
    </location>
</feature>
<feature type="compositionally biased region" description="Acidic residues" evidence="1">
    <location>
        <begin position="107"/>
        <end position="122"/>
    </location>
</feature>
<evidence type="ECO:0000313" key="2">
    <source>
        <dbReference type="EMBL" id="CAJ1968674.1"/>
    </source>
</evidence>
<feature type="non-terminal residue" evidence="2">
    <location>
        <position position="839"/>
    </location>
</feature>
<accession>A0AAD2JP51</accession>
<sequence length="839" mass="93428">MLFDEFLEESPISCIQEIKLKVIEGFPNDETNKVDIHKGVKKIFDPDYEDSEEEDDLMGDEDTGLVNKFGQPDGWDSDETVDESNDRRNDMEIDGELASGDDRTHDDDDDKGEAEEDDEDTDESTKDSVILVESTYDLTDTANDKDNNNMGLNTDEAVSELTGVTGEDKDPELASPPRKKGRSHRVSVHTFVRQYPNAPAGGLKPVYDPSLGGSMPQLRSSMQNLFSLGDLDDADDDEASWSLHEYFLRLATQCPTVVFDLAAAQRVIKTDEKSPRFWEFALVFDPTLIVQRAEPLTWMWLAASEFFAHPWTGPAIIPPIVKEFERLERESKISKAQSKSTKRPASTPENPKDATPPRQQVILSDAVHIIAGTPTGTQEASLPADDVAVANTHRGRTSAENGAEEHNSAPTYRDTVAALPAPKVPLTTDERLMRLLAVHWNASPFRHITIFNVSVVFDWQGVGSSEFNQVQTAYNAFHQFASGIWGEITSTVVLLPFADGRFTRQQLWIRNLKEFDSHSYDEIAALILSGLKAYDPSLGGSMPQLRSSMQNLFSLGDLEDADDNEGSWALREYFLRLATQCPTVVFDLATAQHVIKTDGKSPRFWEFALVFDPTLIVQRAEPLTWMWLAASEFFAHPWTGPAIIPPIVKEFERLERESKISKAQSKSTKRPASTPENPKDATPPRQQVILSDAVHIIAGTPTGTQEASLPADDVAVANTHRGRTSAENGAEEHNSAPTYRDTVAALPAPKVPLTTDERLMRLLAVHWNASPFRHITIFNVSVVFDWQGVGSSEFNQVQTAYNAFHQFASGIWGEITSTVVLLPFADGRFTRQQLWIRNL</sequence>
<proteinExistence type="predicted"/>
<feature type="region of interest" description="Disordered" evidence="1">
    <location>
        <begin position="658"/>
        <end position="685"/>
    </location>
</feature>
<keyword evidence="3" id="KW-1185">Reference proteome</keyword>
<dbReference type="AlphaFoldDB" id="A0AAD2JP51"/>
<comment type="caution">
    <text evidence="2">The sequence shown here is derived from an EMBL/GenBank/DDBJ whole genome shotgun (WGS) entry which is preliminary data.</text>
</comment>
<reference evidence="2" key="1">
    <citation type="submission" date="2023-08" db="EMBL/GenBank/DDBJ databases">
        <authorList>
            <person name="Audoor S."/>
            <person name="Bilcke G."/>
        </authorList>
    </citation>
    <scope>NUCLEOTIDE SEQUENCE</scope>
</reference>
<evidence type="ECO:0000313" key="3">
    <source>
        <dbReference type="Proteomes" id="UP001295423"/>
    </source>
</evidence>